<dbReference type="EMBL" id="SPQC01000096">
    <property type="protein sequence ID" value="TFU19169.1"/>
    <property type="molecule type" value="Genomic_DNA"/>
</dbReference>
<evidence type="ECO:0000313" key="2">
    <source>
        <dbReference type="Proteomes" id="UP000297951"/>
    </source>
</evidence>
<name>A0A4Y9F178_9MICC</name>
<accession>A0A4Y9F178</accession>
<dbReference type="Proteomes" id="UP000297951">
    <property type="component" value="Unassembled WGS sequence"/>
</dbReference>
<reference evidence="1 2" key="1">
    <citation type="submission" date="2019-03" db="EMBL/GenBank/DDBJ databases">
        <title>Diversity of the mouse oral microbiome.</title>
        <authorList>
            <person name="Joseph S."/>
            <person name="Aduse-Opoku J."/>
            <person name="Curtis M."/>
            <person name="Wade W."/>
            <person name="Hashim A."/>
        </authorList>
    </citation>
    <scope>NUCLEOTIDE SEQUENCE [LARGE SCALE GENOMIC DNA]</scope>
    <source>
        <strain evidence="2">irhom_31</strain>
    </source>
</reference>
<dbReference type="RefSeq" id="WP_135014054.1">
    <property type="nucleotide sequence ID" value="NZ_JADGLK010000096.1"/>
</dbReference>
<comment type="caution">
    <text evidence="1">The sequence shown here is derived from an EMBL/GenBank/DDBJ whole genome shotgun (WGS) entry which is preliminary data.</text>
</comment>
<organism evidence="1 2">
    <name type="scientific">Rothia nasimurium</name>
    <dbReference type="NCBI Taxonomy" id="85336"/>
    <lineage>
        <taxon>Bacteria</taxon>
        <taxon>Bacillati</taxon>
        <taxon>Actinomycetota</taxon>
        <taxon>Actinomycetes</taxon>
        <taxon>Micrococcales</taxon>
        <taxon>Micrococcaceae</taxon>
        <taxon>Rothia</taxon>
    </lineage>
</organism>
<evidence type="ECO:0000313" key="1">
    <source>
        <dbReference type="EMBL" id="TFU19169.1"/>
    </source>
</evidence>
<gene>
    <name evidence="1" type="ORF">E4U03_12540</name>
</gene>
<sequence>MPRTAPILHNASLGYLHAHWGALKGSLTPGTRRPMAALDPWLTLIPEGPGKTPAPLHIDSLDLLLDIQTDTRGWLEEAGVLPIGRMPAPIAQLDELLYLSRRKAGQWVDDVQNWATITAAKVRHRLDGTLGGQTLNAPCPICGTEQSLRVRVLELTTHNEPYIACESGTCTPPEGYCSNFLENTPVWPMADWEWFAHLLTTGTKGTKKINKYPTDKPEQTTVTKPSCTPKLSTGKLKNVQLAYPKTPKHHSFPFNTKAPTHP</sequence>
<protein>
    <submittedName>
        <fullName evidence="1">Uncharacterized protein</fullName>
    </submittedName>
</protein>
<dbReference type="AlphaFoldDB" id="A0A4Y9F178"/>
<proteinExistence type="predicted"/>
<dbReference type="OrthoDB" id="4483479at2"/>